<dbReference type="Proteomes" id="UP001500879">
    <property type="component" value="Unassembled WGS sequence"/>
</dbReference>
<dbReference type="SUPFAM" id="SSF55729">
    <property type="entry name" value="Acyl-CoA N-acyltransferases (Nat)"/>
    <property type="match status" value="1"/>
</dbReference>
<comment type="caution">
    <text evidence="1">The sequence shown here is derived from an EMBL/GenBank/DDBJ whole genome shotgun (WGS) entry which is preliminary data.</text>
</comment>
<sequence>MEPFKLTALFRLRRESWLYFPTACEGGMQSLKVFDGKGYDFAVLHWETCHVCRVGRIAKIRVTREWQRRGYGTRMMLRALRGCETYRRSTTVQSDDGRRLFTALTAATGIGFPADYRACEHIRTSRKPESPRPRRERRPPMVLAATAYRRRTATT</sequence>
<name>A0ABP3IXW1_9ACTN</name>
<proteinExistence type="predicted"/>
<keyword evidence="2" id="KW-1185">Reference proteome</keyword>
<gene>
    <name evidence="1" type="ORF">GCM10010357_62200</name>
</gene>
<accession>A0ABP3IXW1</accession>
<organism evidence="1 2">
    <name type="scientific">Streptomyces luteireticuli</name>
    <dbReference type="NCBI Taxonomy" id="173858"/>
    <lineage>
        <taxon>Bacteria</taxon>
        <taxon>Bacillati</taxon>
        <taxon>Actinomycetota</taxon>
        <taxon>Actinomycetes</taxon>
        <taxon>Kitasatosporales</taxon>
        <taxon>Streptomycetaceae</taxon>
        <taxon>Streptomyces</taxon>
    </lineage>
</organism>
<evidence type="ECO:0000313" key="2">
    <source>
        <dbReference type="Proteomes" id="UP001500879"/>
    </source>
</evidence>
<evidence type="ECO:0008006" key="3">
    <source>
        <dbReference type="Google" id="ProtNLM"/>
    </source>
</evidence>
<reference evidence="2" key="1">
    <citation type="journal article" date="2019" name="Int. J. Syst. Evol. Microbiol.">
        <title>The Global Catalogue of Microorganisms (GCM) 10K type strain sequencing project: providing services to taxonomists for standard genome sequencing and annotation.</title>
        <authorList>
            <consortium name="The Broad Institute Genomics Platform"/>
            <consortium name="The Broad Institute Genome Sequencing Center for Infectious Disease"/>
            <person name="Wu L."/>
            <person name="Ma J."/>
        </authorList>
    </citation>
    <scope>NUCLEOTIDE SEQUENCE [LARGE SCALE GENOMIC DNA]</scope>
    <source>
        <strain evidence="2">JCM 4788</strain>
    </source>
</reference>
<dbReference type="InterPro" id="IPR016181">
    <property type="entry name" value="Acyl_CoA_acyltransferase"/>
</dbReference>
<evidence type="ECO:0000313" key="1">
    <source>
        <dbReference type="EMBL" id="GAA0432172.1"/>
    </source>
</evidence>
<dbReference type="RefSeq" id="WP_344031534.1">
    <property type="nucleotide sequence ID" value="NZ_BAAABX010000068.1"/>
</dbReference>
<protein>
    <recommendedName>
        <fullName evidence="3">GNAT family N-acetyltransferase</fullName>
    </recommendedName>
</protein>
<dbReference type="EMBL" id="BAAABX010000068">
    <property type="protein sequence ID" value="GAA0432172.1"/>
    <property type="molecule type" value="Genomic_DNA"/>
</dbReference>